<accession>A0ABD0J8L1</accession>
<evidence type="ECO:0000313" key="1">
    <source>
        <dbReference type="EMBL" id="KAK7465179.1"/>
    </source>
</evidence>
<gene>
    <name evidence="1" type="ORF">BaRGS_00037642</name>
</gene>
<sequence length="78" mass="9083">MDRHELLADKEPSPRYARQALCCRSGNWLFTKQTVELRVQLSSTQELPREDCKTPSRLATERGSARVSQHFPWALRLE</sequence>
<protein>
    <submittedName>
        <fullName evidence="1">Uncharacterized protein</fullName>
    </submittedName>
</protein>
<dbReference type="EMBL" id="JACVVK020000572">
    <property type="protein sequence ID" value="KAK7465179.1"/>
    <property type="molecule type" value="Genomic_DNA"/>
</dbReference>
<organism evidence="1 2">
    <name type="scientific">Batillaria attramentaria</name>
    <dbReference type="NCBI Taxonomy" id="370345"/>
    <lineage>
        <taxon>Eukaryota</taxon>
        <taxon>Metazoa</taxon>
        <taxon>Spiralia</taxon>
        <taxon>Lophotrochozoa</taxon>
        <taxon>Mollusca</taxon>
        <taxon>Gastropoda</taxon>
        <taxon>Caenogastropoda</taxon>
        <taxon>Sorbeoconcha</taxon>
        <taxon>Cerithioidea</taxon>
        <taxon>Batillariidae</taxon>
        <taxon>Batillaria</taxon>
    </lineage>
</organism>
<dbReference type="AlphaFoldDB" id="A0ABD0J8L1"/>
<evidence type="ECO:0000313" key="2">
    <source>
        <dbReference type="Proteomes" id="UP001519460"/>
    </source>
</evidence>
<reference evidence="1 2" key="1">
    <citation type="journal article" date="2023" name="Sci. Data">
        <title>Genome assembly of the Korean intertidal mud-creeper Batillaria attramentaria.</title>
        <authorList>
            <person name="Patra A.K."/>
            <person name="Ho P.T."/>
            <person name="Jun S."/>
            <person name="Lee S.J."/>
            <person name="Kim Y."/>
            <person name="Won Y.J."/>
        </authorList>
    </citation>
    <scope>NUCLEOTIDE SEQUENCE [LARGE SCALE GENOMIC DNA]</scope>
    <source>
        <strain evidence="1">Wonlab-2016</strain>
    </source>
</reference>
<proteinExistence type="predicted"/>
<name>A0ABD0J8L1_9CAEN</name>
<comment type="caution">
    <text evidence="1">The sequence shown here is derived from an EMBL/GenBank/DDBJ whole genome shotgun (WGS) entry which is preliminary data.</text>
</comment>
<dbReference type="Proteomes" id="UP001519460">
    <property type="component" value="Unassembled WGS sequence"/>
</dbReference>
<keyword evidence="2" id="KW-1185">Reference proteome</keyword>